<feature type="chain" id="PRO_5030993342" description="Secreted protein" evidence="1">
    <location>
        <begin position="24"/>
        <end position="115"/>
    </location>
</feature>
<gene>
    <name evidence="2" type="ORF">AMON00008_LOCUS24964</name>
</gene>
<protein>
    <recommendedName>
        <fullName evidence="3">Secreted protein</fullName>
    </recommendedName>
</protein>
<proteinExistence type="predicted"/>
<name>A0A7S4QSC4_9DINO</name>
<dbReference type="AlphaFoldDB" id="A0A7S4QSC4"/>
<accession>A0A7S4QSC4</accession>
<feature type="signal peptide" evidence="1">
    <location>
        <begin position="1"/>
        <end position="23"/>
    </location>
</feature>
<evidence type="ECO:0000256" key="1">
    <source>
        <dbReference type="SAM" id="SignalP"/>
    </source>
</evidence>
<organism evidence="2">
    <name type="scientific">Alexandrium monilatum</name>
    <dbReference type="NCBI Taxonomy" id="311494"/>
    <lineage>
        <taxon>Eukaryota</taxon>
        <taxon>Sar</taxon>
        <taxon>Alveolata</taxon>
        <taxon>Dinophyceae</taxon>
        <taxon>Gonyaulacales</taxon>
        <taxon>Pyrocystaceae</taxon>
        <taxon>Alexandrium</taxon>
    </lineage>
</organism>
<keyword evidence="1" id="KW-0732">Signal</keyword>
<dbReference type="EMBL" id="HBNR01036296">
    <property type="protein sequence ID" value="CAE4592504.1"/>
    <property type="molecule type" value="Transcribed_RNA"/>
</dbReference>
<evidence type="ECO:0000313" key="2">
    <source>
        <dbReference type="EMBL" id="CAE4592504.1"/>
    </source>
</evidence>
<evidence type="ECO:0008006" key="3">
    <source>
        <dbReference type="Google" id="ProtNLM"/>
    </source>
</evidence>
<sequence>MSVAMRAAAAVFALLAMAYLGTTEDAPQYPETPAEGDPLDSLKTPEAQRCLAKCNDEVTKQWAPLCAHLKLRQLNVTENNTFEADALKNALGICHQSSLHSRQGCKMRCFYGEEL</sequence>
<reference evidence="2" key="1">
    <citation type="submission" date="2021-01" db="EMBL/GenBank/DDBJ databases">
        <authorList>
            <person name="Corre E."/>
            <person name="Pelletier E."/>
            <person name="Niang G."/>
            <person name="Scheremetjew M."/>
            <person name="Finn R."/>
            <person name="Kale V."/>
            <person name="Holt S."/>
            <person name="Cochrane G."/>
            <person name="Meng A."/>
            <person name="Brown T."/>
            <person name="Cohen L."/>
        </authorList>
    </citation>
    <scope>NUCLEOTIDE SEQUENCE</scope>
    <source>
        <strain evidence="2">CCMP3105</strain>
    </source>
</reference>